<dbReference type="GO" id="GO:0000156">
    <property type="term" value="F:phosphorelay response regulator activity"/>
    <property type="evidence" value="ECO:0007669"/>
    <property type="project" value="TreeGrafter"/>
</dbReference>
<dbReference type="GO" id="GO:0006355">
    <property type="term" value="P:regulation of DNA-templated transcription"/>
    <property type="evidence" value="ECO:0007669"/>
    <property type="project" value="InterPro"/>
</dbReference>
<evidence type="ECO:0000256" key="1">
    <source>
        <dbReference type="ARBA" id="ARBA00018672"/>
    </source>
</evidence>
<dbReference type="Gene3D" id="3.40.50.2300">
    <property type="match status" value="1"/>
</dbReference>
<keyword evidence="14" id="KW-1185">Reference proteome</keyword>
<dbReference type="EMBL" id="QVLV01000008">
    <property type="protein sequence ID" value="RGE59912.1"/>
    <property type="molecule type" value="Genomic_DNA"/>
</dbReference>
<keyword evidence="5 9" id="KW-0238">DNA-binding</keyword>
<accession>A0A3E3I4B7</accession>
<dbReference type="InterPro" id="IPR039420">
    <property type="entry name" value="WalR-like"/>
</dbReference>
<dbReference type="GO" id="GO:0005829">
    <property type="term" value="C:cytosol"/>
    <property type="evidence" value="ECO:0007669"/>
    <property type="project" value="TreeGrafter"/>
</dbReference>
<keyword evidence="6" id="KW-0804">Transcription</keyword>
<comment type="caution">
    <text evidence="12">The sequence shown here is derived from an EMBL/GenBank/DDBJ whole genome shotgun (WGS) entry which is preliminary data.</text>
</comment>
<dbReference type="EMBL" id="QVLU01000010">
    <property type="protein sequence ID" value="RGE71559.1"/>
    <property type="molecule type" value="Genomic_DNA"/>
</dbReference>
<evidence type="ECO:0000256" key="6">
    <source>
        <dbReference type="ARBA" id="ARBA00023163"/>
    </source>
</evidence>
<dbReference type="CDD" id="cd00383">
    <property type="entry name" value="trans_reg_C"/>
    <property type="match status" value="1"/>
</dbReference>
<evidence type="ECO:0000256" key="8">
    <source>
        <dbReference type="PROSITE-ProRule" id="PRU00169"/>
    </source>
</evidence>
<dbReference type="GO" id="GO:0000976">
    <property type="term" value="F:transcription cis-regulatory region binding"/>
    <property type="evidence" value="ECO:0007669"/>
    <property type="project" value="TreeGrafter"/>
</dbReference>
<protein>
    <recommendedName>
        <fullName evidence="1">Stage 0 sporulation protein A homolog</fullName>
    </recommendedName>
</protein>
<dbReference type="PANTHER" id="PTHR48111">
    <property type="entry name" value="REGULATOR OF RPOS"/>
    <property type="match status" value="1"/>
</dbReference>
<dbReference type="InterPro" id="IPR001789">
    <property type="entry name" value="Sig_transdc_resp-reg_receiver"/>
</dbReference>
<keyword evidence="3" id="KW-0902">Two-component regulatory system</keyword>
<evidence type="ECO:0000313" key="13">
    <source>
        <dbReference type="EMBL" id="RGE71559.1"/>
    </source>
</evidence>
<feature type="domain" description="OmpR/PhoB-type" evidence="11">
    <location>
        <begin position="138"/>
        <end position="236"/>
    </location>
</feature>
<dbReference type="InterPro" id="IPR011006">
    <property type="entry name" value="CheY-like_superfamily"/>
</dbReference>
<dbReference type="Gene3D" id="6.10.250.690">
    <property type="match status" value="1"/>
</dbReference>
<dbReference type="GO" id="GO:0032993">
    <property type="term" value="C:protein-DNA complex"/>
    <property type="evidence" value="ECO:0007669"/>
    <property type="project" value="TreeGrafter"/>
</dbReference>
<keyword evidence="2 8" id="KW-0597">Phosphoprotein</keyword>
<organism evidence="12 14">
    <name type="scientific">Eisenbergiella massiliensis</name>
    <dbReference type="NCBI Taxonomy" id="1720294"/>
    <lineage>
        <taxon>Bacteria</taxon>
        <taxon>Bacillati</taxon>
        <taxon>Bacillota</taxon>
        <taxon>Clostridia</taxon>
        <taxon>Lachnospirales</taxon>
        <taxon>Lachnospiraceae</taxon>
        <taxon>Eisenbergiella</taxon>
    </lineage>
</organism>
<evidence type="ECO:0000256" key="3">
    <source>
        <dbReference type="ARBA" id="ARBA00023012"/>
    </source>
</evidence>
<dbReference type="SMART" id="SM00862">
    <property type="entry name" value="Trans_reg_C"/>
    <property type="match status" value="1"/>
</dbReference>
<proteinExistence type="predicted"/>
<dbReference type="InterPro" id="IPR036388">
    <property type="entry name" value="WH-like_DNA-bd_sf"/>
</dbReference>
<evidence type="ECO:0000256" key="7">
    <source>
        <dbReference type="ARBA" id="ARBA00024867"/>
    </source>
</evidence>
<dbReference type="FunFam" id="3.40.50.2300:FF:000001">
    <property type="entry name" value="DNA-binding response regulator PhoB"/>
    <property type="match status" value="1"/>
</dbReference>
<name>A0A3E3I4B7_9FIRM</name>
<evidence type="ECO:0000313" key="15">
    <source>
        <dbReference type="Proteomes" id="UP000261166"/>
    </source>
</evidence>
<dbReference type="PROSITE" id="PS51755">
    <property type="entry name" value="OMPR_PHOB"/>
    <property type="match status" value="1"/>
</dbReference>
<sequence length="240" mass="26833">MGRKIITEEKGRKTVRILIADDEEEMTQALSAILKHEHYSVDTVHDGQAALDYGMAESCDCLVLDIMMPGLDGLQVLKKLRENGISTPVLLLTAKGEVEDRVAGLDCGADDYLPKPFDVREFLARVRSLTRRGGTFTPQILTVGNISLNRSTFELSSGGTAVRLGNKEFQMMELLMRRQGQFISTEQFMERIWGYECDSEINVVWAYISYLRRRLASLGADVKITASRGRGYMLEAEGGQ</sequence>
<dbReference type="PROSITE" id="PS50110">
    <property type="entry name" value="RESPONSE_REGULATORY"/>
    <property type="match status" value="1"/>
</dbReference>
<feature type="modified residue" description="4-aspartylphosphate" evidence="8">
    <location>
        <position position="65"/>
    </location>
</feature>
<reference evidence="12 15" key="1">
    <citation type="submission" date="2018-08" db="EMBL/GenBank/DDBJ databases">
        <title>A genome reference for cultivated species of the human gut microbiota.</title>
        <authorList>
            <person name="Zou Y."/>
            <person name="Xue W."/>
            <person name="Luo G."/>
        </authorList>
    </citation>
    <scope>NUCLEOTIDE SEQUENCE [LARGE SCALE GENOMIC DNA]</scope>
    <source>
        <strain evidence="13 15">AF26-4BH</strain>
        <strain evidence="12">TF05-5AC</strain>
    </source>
</reference>
<feature type="domain" description="Response regulatory" evidence="10">
    <location>
        <begin position="16"/>
        <end position="130"/>
    </location>
</feature>
<dbReference type="Gene3D" id="1.10.10.10">
    <property type="entry name" value="Winged helix-like DNA-binding domain superfamily/Winged helix DNA-binding domain"/>
    <property type="match status" value="1"/>
</dbReference>
<dbReference type="Pfam" id="PF00072">
    <property type="entry name" value="Response_reg"/>
    <property type="match status" value="1"/>
</dbReference>
<dbReference type="AlphaFoldDB" id="A0A3E3I4B7"/>
<keyword evidence="4" id="KW-0805">Transcription regulation</keyword>
<dbReference type="PANTHER" id="PTHR48111:SF22">
    <property type="entry name" value="REGULATOR OF RPOS"/>
    <property type="match status" value="1"/>
</dbReference>
<dbReference type="OrthoDB" id="9790442at2"/>
<evidence type="ECO:0000259" key="10">
    <source>
        <dbReference type="PROSITE" id="PS50110"/>
    </source>
</evidence>
<evidence type="ECO:0000256" key="5">
    <source>
        <dbReference type="ARBA" id="ARBA00023125"/>
    </source>
</evidence>
<evidence type="ECO:0000259" key="11">
    <source>
        <dbReference type="PROSITE" id="PS51755"/>
    </source>
</evidence>
<dbReference type="SUPFAM" id="SSF46894">
    <property type="entry name" value="C-terminal effector domain of the bipartite response regulators"/>
    <property type="match status" value="1"/>
</dbReference>
<evidence type="ECO:0000313" key="12">
    <source>
        <dbReference type="EMBL" id="RGE59912.1"/>
    </source>
</evidence>
<comment type="function">
    <text evidence="7">May play the central regulatory role in sporulation. It may be an element of the effector pathway responsible for the activation of sporulation genes in response to nutritional stress. Spo0A may act in concert with spo0H (a sigma factor) to control the expression of some genes that are critical to the sporulation process.</text>
</comment>
<dbReference type="InterPro" id="IPR001867">
    <property type="entry name" value="OmpR/PhoB-type_DNA-bd"/>
</dbReference>
<feature type="DNA-binding region" description="OmpR/PhoB-type" evidence="9">
    <location>
        <begin position="138"/>
        <end position="236"/>
    </location>
</feature>
<dbReference type="Pfam" id="PF00486">
    <property type="entry name" value="Trans_reg_C"/>
    <property type="match status" value="1"/>
</dbReference>
<dbReference type="SUPFAM" id="SSF52172">
    <property type="entry name" value="CheY-like"/>
    <property type="match status" value="1"/>
</dbReference>
<dbReference type="Proteomes" id="UP000261166">
    <property type="component" value="Unassembled WGS sequence"/>
</dbReference>
<dbReference type="SMART" id="SM00448">
    <property type="entry name" value="REC"/>
    <property type="match status" value="1"/>
</dbReference>
<evidence type="ECO:0000313" key="14">
    <source>
        <dbReference type="Proteomes" id="UP000260812"/>
    </source>
</evidence>
<dbReference type="Proteomes" id="UP000260812">
    <property type="component" value="Unassembled WGS sequence"/>
</dbReference>
<gene>
    <name evidence="13" type="ORF">DWY69_12630</name>
    <name evidence="12" type="ORF">DXC51_13320</name>
</gene>
<evidence type="ECO:0000256" key="2">
    <source>
        <dbReference type="ARBA" id="ARBA00022553"/>
    </source>
</evidence>
<evidence type="ECO:0000256" key="9">
    <source>
        <dbReference type="PROSITE-ProRule" id="PRU01091"/>
    </source>
</evidence>
<evidence type="ECO:0000256" key="4">
    <source>
        <dbReference type="ARBA" id="ARBA00023015"/>
    </source>
</evidence>
<dbReference type="InterPro" id="IPR016032">
    <property type="entry name" value="Sig_transdc_resp-reg_C-effctor"/>
</dbReference>